<sequence length="281" mass="29448">MSVPPRADCTADASGGLVFHVSGGPAARTGERAELVLLRRGADPADRGVRLPLHPAADGRLNAELTLGTELPEGRWDVHVALARDGAAESGQAGPVRLLPGVNDLRALVDRVPEPGGGPVAVRVPYPTKHGNLSLRSWLRAAHAEAGDLGIDATAVTVHGELYGVADPAAALAGAVAEARLRDRAEVVTVPVTADGARFTFTLDHQRLADGWRGGTEVWDLWLCPASGEPARVARLLDDVADRKPVFVYPARRVTAPHGPAQAGPYYTADNDLSVRVEPAG</sequence>
<comment type="caution">
    <text evidence="1">The sequence shown here is derived from an EMBL/GenBank/DDBJ whole genome shotgun (WGS) entry which is preliminary data.</text>
</comment>
<evidence type="ECO:0000313" key="1">
    <source>
        <dbReference type="EMBL" id="MBH5334151.1"/>
    </source>
</evidence>
<keyword evidence="2" id="KW-1185">Reference proteome</keyword>
<gene>
    <name evidence="1" type="ORF">IHE55_04770</name>
</gene>
<dbReference type="Proteomes" id="UP000807371">
    <property type="component" value="Unassembled WGS sequence"/>
</dbReference>
<reference evidence="1 2" key="1">
    <citation type="submission" date="2020-09" db="EMBL/GenBank/DDBJ databases">
        <title>Biosynthesis of the nuclear factor of activated T cells inhibitor NFAT-133 and its congeners in Streptomyces pactum.</title>
        <authorList>
            <person name="Zhou W."/>
            <person name="Posri P."/>
            <person name="Abugrain M.E."/>
            <person name="Weisberg A.J."/>
            <person name="Chang J.H."/>
            <person name="Mahmud T."/>
        </authorList>
    </citation>
    <scope>NUCLEOTIDE SEQUENCE [LARGE SCALE GENOMIC DNA]</scope>
    <source>
        <strain evidence="1 2">ATCC 27456</strain>
    </source>
</reference>
<evidence type="ECO:0008006" key="3">
    <source>
        <dbReference type="Google" id="ProtNLM"/>
    </source>
</evidence>
<organism evidence="1 2">
    <name type="scientific">Streptomyces pactum</name>
    <dbReference type="NCBI Taxonomy" id="68249"/>
    <lineage>
        <taxon>Bacteria</taxon>
        <taxon>Bacillati</taxon>
        <taxon>Actinomycetota</taxon>
        <taxon>Actinomycetes</taxon>
        <taxon>Kitasatosporales</taxon>
        <taxon>Streptomycetaceae</taxon>
        <taxon>Streptomyces</taxon>
    </lineage>
</organism>
<evidence type="ECO:0000313" key="2">
    <source>
        <dbReference type="Proteomes" id="UP000807371"/>
    </source>
</evidence>
<name>A0ABS0NG45_9ACTN</name>
<dbReference type="EMBL" id="JACYXC010000001">
    <property type="protein sequence ID" value="MBH5334151.1"/>
    <property type="molecule type" value="Genomic_DNA"/>
</dbReference>
<protein>
    <recommendedName>
        <fullName evidence="3">Transferase</fullName>
    </recommendedName>
</protein>
<proteinExistence type="predicted"/>
<accession>A0ABS0NG45</accession>
<dbReference type="RefSeq" id="WP_197987881.1">
    <property type="nucleotide sequence ID" value="NZ_JACYXC010000001.1"/>
</dbReference>